<dbReference type="Gene3D" id="3.30.450.20">
    <property type="entry name" value="PAS domain"/>
    <property type="match status" value="1"/>
</dbReference>
<dbReference type="PANTHER" id="PTHR43547">
    <property type="entry name" value="TWO-COMPONENT HISTIDINE KINASE"/>
    <property type="match status" value="1"/>
</dbReference>
<reference evidence="5 6" key="1">
    <citation type="submission" date="2017-02" db="EMBL/GenBank/DDBJ databases">
        <authorList>
            <person name="Peterson S.W."/>
        </authorList>
    </citation>
    <scope>NUCLEOTIDE SEQUENCE [LARGE SCALE GENOMIC DNA]</scope>
    <source>
        <strain evidence="5 6">DSM 25262</strain>
    </source>
</reference>
<dbReference type="GO" id="GO:0000155">
    <property type="term" value="F:phosphorelay sensor kinase activity"/>
    <property type="evidence" value="ECO:0007669"/>
    <property type="project" value="InterPro"/>
</dbReference>
<dbReference type="InterPro" id="IPR000014">
    <property type="entry name" value="PAS"/>
</dbReference>
<dbReference type="InterPro" id="IPR040578">
    <property type="entry name" value="UPF0242_PAS"/>
</dbReference>
<gene>
    <name evidence="5" type="ORF">SAMN05660236_2467</name>
</gene>
<dbReference type="PANTHER" id="PTHR43547:SF2">
    <property type="entry name" value="HYBRID SIGNAL TRANSDUCTION HISTIDINE KINASE C"/>
    <property type="match status" value="1"/>
</dbReference>
<dbReference type="Pfam" id="PF18095">
    <property type="entry name" value="PAS_12"/>
    <property type="match status" value="1"/>
</dbReference>
<dbReference type="InterPro" id="IPR035965">
    <property type="entry name" value="PAS-like_dom_sf"/>
</dbReference>
<dbReference type="Pfam" id="PF02518">
    <property type="entry name" value="HATPase_c"/>
    <property type="match status" value="1"/>
</dbReference>
<dbReference type="OrthoDB" id="9811889at2"/>
<dbReference type="InterPro" id="IPR003594">
    <property type="entry name" value="HATPase_dom"/>
</dbReference>
<dbReference type="PROSITE" id="PS50109">
    <property type="entry name" value="HIS_KIN"/>
    <property type="match status" value="1"/>
</dbReference>
<comment type="catalytic activity">
    <reaction evidence="1">
        <text>ATP + protein L-histidine = ADP + protein N-phospho-L-histidine.</text>
        <dbReference type="EC" id="2.7.13.3"/>
    </reaction>
</comment>
<dbReference type="InterPro" id="IPR005467">
    <property type="entry name" value="His_kinase_dom"/>
</dbReference>
<organism evidence="5 6">
    <name type="scientific">Ohtaekwangia koreensis</name>
    <dbReference type="NCBI Taxonomy" id="688867"/>
    <lineage>
        <taxon>Bacteria</taxon>
        <taxon>Pseudomonadati</taxon>
        <taxon>Bacteroidota</taxon>
        <taxon>Cytophagia</taxon>
        <taxon>Cytophagales</taxon>
        <taxon>Fulvivirgaceae</taxon>
        <taxon>Ohtaekwangia</taxon>
    </lineage>
</organism>
<evidence type="ECO:0000313" key="5">
    <source>
        <dbReference type="EMBL" id="SKC65852.1"/>
    </source>
</evidence>
<dbReference type="InterPro" id="IPR036097">
    <property type="entry name" value="HisK_dim/P_sf"/>
</dbReference>
<dbReference type="Gene3D" id="3.30.565.10">
    <property type="entry name" value="Histidine kinase-like ATPase, C-terminal domain"/>
    <property type="match status" value="1"/>
</dbReference>
<dbReference type="CDD" id="cd00075">
    <property type="entry name" value="HATPase"/>
    <property type="match status" value="1"/>
</dbReference>
<dbReference type="EC" id="2.7.13.3" evidence="2"/>
<dbReference type="AlphaFoldDB" id="A0A1T5KQ33"/>
<dbReference type="InterPro" id="IPR036890">
    <property type="entry name" value="HATPase_C_sf"/>
</dbReference>
<feature type="domain" description="Histidine kinase" evidence="4">
    <location>
        <begin position="141"/>
        <end position="358"/>
    </location>
</feature>
<evidence type="ECO:0000313" key="6">
    <source>
        <dbReference type="Proteomes" id="UP000190961"/>
    </source>
</evidence>
<dbReference type="CDD" id="cd00130">
    <property type="entry name" value="PAS"/>
    <property type="match status" value="1"/>
</dbReference>
<evidence type="ECO:0000256" key="3">
    <source>
        <dbReference type="ARBA" id="ARBA00022553"/>
    </source>
</evidence>
<dbReference type="SUPFAM" id="SSF55874">
    <property type="entry name" value="ATPase domain of HSP90 chaperone/DNA topoisomerase II/histidine kinase"/>
    <property type="match status" value="1"/>
</dbReference>
<sequence>MAETKYQIATVKDIGDISVDGIFVYSLHENKVTYCNHMLSEIFGTTMENIIDRPIEVLKEALNYDSNYLEEILQQLQSKYTLSNVQMLINAAGKSKYLTADIYYIEDSGVVMSIIKDITTLKEHENYLVDFGARKDTLLDMIAHNLSGPLNLTANLLNLVDEMNKVEKYKKIDNHTRLIRENTQQCIEIINTFLKKEHLESERVFVKANRFNALEKIKIVISNMRDFNPEKGFKLVVDKDELYISGDDVKFFQIVHNLFSNACKFTHANGIIECEVKDMDHSFSVRISDNGIGIPEHLIPYIFTKNTPASRTGLKGEKSIGMGLYIIKKLVELMKGRITFQSAENKGTTFLLTFPKENF</sequence>
<protein>
    <recommendedName>
        <fullName evidence="2">histidine kinase</fullName>
        <ecNumber evidence="2">2.7.13.3</ecNumber>
    </recommendedName>
</protein>
<dbReference type="Proteomes" id="UP000190961">
    <property type="component" value="Unassembled WGS sequence"/>
</dbReference>
<evidence type="ECO:0000259" key="4">
    <source>
        <dbReference type="PROSITE" id="PS50109"/>
    </source>
</evidence>
<keyword evidence="6" id="KW-1185">Reference proteome</keyword>
<name>A0A1T5KQ33_9BACT</name>
<dbReference type="SUPFAM" id="SSF47384">
    <property type="entry name" value="Homodimeric domain of signal transducing histidine kinase"/>
    <property type="match status" value="1"/>
</dbReference>
<keyword evidence="5" id="KW-0418">Kinase</keyword>
<evidence type="ECO:0000256" key="2">
    <source>
        <dbReference type="ARBA" id="ARBA00012438"/>
    </source>
</evidence>
<accession>A0A1T5KQ33</accession>
<dbReference type="NCBIfam" id="TIGR00229">
    <property type="entry name" value="sensory_box"/>
    <property type="match status" value="1"/>
</dbReference>
<dbReference type="RefSeq" id="WP_079686919.1">
    <property type="nucleotide sequence ID" value="NZ_FUZU01000001.1"/>
</dbReference>
<dbReference type="STRING" id="688867.SAMN05660236_2467"/>
<keyword evidence="3" id="KW-0597">Phosphoprotein</keyword>
<proteinExistence type="predicted"/>
<dbReference type="SMART" id="SM00387">
    <property type="entry name" value="HATPase_c"/>
    <property type="match status" value="1"/>
</dbReference>
<dbReference type="PRINTS" id="PR00344">
    <property type="entry name" value="BCTRLSENSOR"/>
</dbReference>
<dbReference type="EMBL" id="FUZU01000001">
    <property type="protein sequence ID" value="SKC65852.1"/>
    <property type="molecule type" value="Genomic_DNA"/>
</dbReference>
<dbReference type="InterPro" id="IPR004358">
    <property type="entry name" value="Sig_transdc_His_kin-like_C"/>
</dbReference>
<evidence type="ECO:0000256" key="1">
    <source>
        <dbReference type="ARBA" id="ARBA00000085"/>
    </source>
</evidence>
<dbReference type="SUPFAM" id="SSF55785">
    <property type="entry name" value="PYP-like sensor domain (PAS domain)"/>
    <property type="match status" value="1"/>
</dbReference>
<keyword evidence="5" id="KW-0808">Transferase</keyword>